<dbReference type="GO" id="GO:0046872">
    <property type="term" value="F:metal ion binding"/>
    <property type="evidence" value="ECO:0007669"/>
    <property type="project" value="UniProtKB-KW"/>
</dbReference>
<evidence type="ECO:0000256" key="8">
    <source>
        <dbReference type="ARBA" id="ARBA00022723"/>
    </source>
</evidence>
<comment type="cofactor">
    <cofactor evidence="3">
        <name>Mg(2+)</name>
        <dbReference type="ChEBI" id="CHEBI:18420"/>
    </cofactor>
</comment>
<evidence type="ECO:0000256" key="5">
    <source>
        <dbReference type="ARBA" id="ARBA00007131"/>
    </source>
</evidence>
<name>A0A1F5G0C1_9BACT</name>
<dbReference type="PANTHER" id="PTHR43195:SF1">
    <property type="entry name" value="FI06132P-RELATED"/>
    <property type="match status" value="1"/>
</dbReference>
<keyword evidence="7" id="KW-0808">Transferase</keyword>
<dbReference type="SUPFAM" id="SSF52922">
    <property type="entry name" value="TK C-terminal domain-like"/>
    <property type="match status" value="1"/>
</dbReference>
<comment type="caution">
    <text evidence="13">The sequence shown here is derived from an EMBL/GenBank/DDBJ whole genome shotgun (WGS) entry which is preliminary data.</text>
</comment>
<dbReference type="SUPFAM" id="SSF52518">
    <property type="entry name" value="Thiamin diphosphate-binding fold (THDP-binding)"/>
    <property type="match status" value="2"/>
</dbReference>
<evidence type="ECO:0000313" key="14">
    <source>
        <dbReference type="Proteomes" id="UP000177069"/>
    </source>
</evidence>
<dbReference type="Gene3D" id="3.40.50.920">
    <property type="match status" value="1"/>
</dbReference>
<evidence type="ECO:0000259" key="12">
    <source>
        <dbReference type="SMART" id="SM00861"/>
    </source>
</evidence>
<keyword evidence="8" id="KW-0479">Metal-binding</keyword>
<dbReference type="InterPro" id="IPR029061">
    <property type="entry name" value="THDP-binding"/>
</dbReference>
<gene>
    <name evidence="13" type="ORF">A2696_01270</name>
</gene>
<dbReference type="InterPro" id="IPR005474">
    <property type="entry name" value="Transketolase_N"/>
</dbReference>
<dbReference type="Gene3D" id="3.40.50.970">
    <property type="match status" value="2"/>
</dbReference>
<dbReference type="InterPro" id="IPR051424">
    <property type="entry name" value="Transketolase-like"/>
</dbReference>
<accession>A0A1F5G0C1</accession>
<dbReference type="PANTHER" id="PTHR43195">
    <property type="entry name" value="TRANSKETOLASE"/>
    <property type="match status" value="1"/>
</dbReference>
<evidence type="ECO:0000256" key="2">
    <source>
        <dbReference type="ARBA" id="ARBA00001936"/>
    </source>
</evidence>
<dbReference type="EMBL" id="MFBA01000032">
    <property type="protein sequence ID" value="OGD85264.1"/>
    <property type="molecule type" value="Genomic_DNA"/>
</dbReference>
<dbReference type="SMART" id="SM00861">
    <property type="entry name" value="Transket_pyr"/>
    <property type="match status" value="1"/>
</dbReference>
<comment type="cofactor">
    <cofactor evidence="2">
        <name>Mn(2+)</name>
        <dbReference type="ChEBI" id="CHEBI:29035"/>
    </cofactor>
</comment>
<dbReference type="Proteomes" id="UP000177069">
    <property type="component" value="Unassembled WGS sequence"/>
</dbReference>
<organism evidence="13 14">
    <name type="scientific">Candidatus Curtissbacteria bacterium RIFCSPHIGHO2_01_FULL_41_13</name>
    <dbReference type="NCBI Taxonomy" id="1797745"/>
    <lineage>
        <taxon>Bacteria</taxon>
        <taxon>Candidatus Curtissiibacteriota</taxon>
    </lineage>
</organism>
<dbReference type="CDD" id="cd02012">
    <property type="entry name" value="TPP_TK"/>
    <property type="match status" value="1"/>
</dbReference>
<dbReference type="InterPro" id="IPR020826">
    <property type="entry name" value="Transketolase_BS"/>
</dbReference>
<dbReference type="GO" id="GO:0004802">
    <property type="term" value="F:transketolase activity"/>
    <property type="evidence" value="ECO:0007669"/>
    <property type="project" value="TreeGrafter"/>
</dbReference>
<dbReference type="GO" id="GO:0030976">
    <property type="term" value="F:thiamine pyrophosphate binding"/>
    <property type="evidence" value="ECO:0007669"/>
    <property type="project" value="TreeGrafter"/>
</dbReference>
<evidence type="ECO:0000256" key="3">
    <source>
        <dbReference type="ARBA" id="ARBA00001946"/>
    </source>
</evidence>
<dbReference type="InterPro" id="IPR033248">
    <property type="entry name" value="Transketolase_C"/>
</dbReference>
<dbReference type="PROSITE" id="PS00802">
    <property type="entry name" value="TRANSKETOLASE_2"/>
    <property type="match status" value="1"/>
</dbReference>
<comment type="subunit">
    <text evidence="6">Homodimer.</text>
</comment>
<comment type="similarity">
    <text evidence="5">Belongs to the transketolase family.</text>
</comment>
<feature type="domain" description="Transketolase-like pyrimidine-binding" evidence="12">
    <location>
        <begin position="326"/>
        <end position="489"/>
    </location>
</feature>
<evidence type="ECO:0000256" key="1">
    <source>
        <dbReference type="ARBA" id="ARBA00001913"/>
    </source>
</evidence>
<comment type="cofactor">
    <cofactor evidence="4">
        <name>thiamine diphosphate</name>
        <dbReference type="ChEBI" id="CHEBI:58937"/>
    </cofactor>
</comment>
<evidence type="ECO:0000256" key="9">
    <source>
        <dbReference type="ARBA" id="ARBA00022837"/>
    </source>
</evidence>
<evidence type="ECO:0000256" key="4">
    <source>
        <dbReference type="ARBA" id="ARBA00001964"/>
    </source>
</evidence>
<dbReference type="NCBIfam" id="NF004559">
    <property type="entry name" value="PRK05899.2-5"/>
    <property type="match status" value="1"/>
</dbReference>
<proteinExistence type="inferred from homology"/>
<keyword evidence="10" id="KW-0460">Magnesium</keyword>
<comment type="cofactor">
    <cofactor evidence="1">
        <name>Ca(2+)</name>
        <dbReference type="ChEBI" id="CHEBI:29108"/>
    </cofactor>
</comment>
<evidence type="ECO:0000313" key="13">
    <source>
        <dbReference type="EMBL" id="OGD85264.1"/>
    </source>
</evidence>
<dbReference type="GO" id="GO:0005737">
    <property type="term" value="C:cytoplasm"/>
    <property type="evidence" value="ECO:0007669"/>
    <property type="project" value="UniProtKB-ARBA"/>
</dbReference>
<dbReference type="Pfam" id="PF00456">
    <property type="entry name" value="Transketolase_N"/>
    <property type="match status" value="1"/>
</dbReference>
<protein>
    <submittedName>
        <fullName evidence="13">Transketolase</fullName>
    </submittedName>
</protein>
<dbReference type="Pfam" id="PF02779">
    <property type="entry name" value="Transket_pyr"/>
    <property type="match status" value="1"/>
</dbReference>
<evidence type="ECO:0000256" key="6">
    <source>
        <dbReference type="ARBA" id="ARBA00011738"/>
    </source>
</evidence>
<dbReference type="AlphaFoldDB" id="A0A1F5G0C1"/>
<reference evidence="13 14" key="1">
    <citation type="journal article" date="2016" name="Nat. Commun.">
        <title>Thousands of microbial genomes shed light on interconnected biogeochemical processes in an aquifer system.</title>
        <authorList>
            <person name="Anantharaman K."/>
            <person name="Brown C.T."/>
            <person name="Hug L.A."/>
            <person name="Sharon I."/>
            <person name="Castelle C.J."/>
            <person name="Probst A.J."/>
            <person name="Thomas B.C."/>
            <person name="Singh A."/>
            <person name="Wilkins M.J."/>
            <person name="Karaoz U."/>
            <person name="Brodie E.L."/>
            <person name="Williams K.H."/>
            <person name="Hubbard S.S."/>
            <person name="Banfield J.F."/>
        </authorList>
    </citation>
    <scope>NUCLEOTIDE SEQUENCE [LARGE SCALE GENOMIC DNA]</scope>
</reference>
<evidence type="ECO:0000256" key="11">
    <source>
        <dbReference type="ARBA" id="ARBA00023052"/>
    </source>
</evidence>
<dbReference type="CDD" id="cd07033">
    <property type="entry name" value="TPP_PYR_DXS_TK_like"/>
    <property type="match status" value="1"/>
</dbReference>
<dbReference type="InterPro" id="IPR005475">
    <property type="entry name" value="Transketolase-like_Pyr-bd"/>
</dbReference>
<keyword evidence="9" id="KW-0106">Calcium</keyword>
<dbReference type="Pfam" id="PF02780">
    <property type="entry name" value="Transketolase_C"/>
    <property type="match status" value="1"/>
</dbReference>
<dbReference type="FunFam" id="3.40.50.970:FF:000129">
    <property type="entry name" value="Transketolase"/>
    <property type="match status" value="1"/>
</dbReference>
<sequence length="631" mass="69201">MTDVDKLARLTKLVRYYILYMTTKAGSGHVTSSLSAADIMTCLFFEKLRFNVNDPENFANDRVIFSKGHASPLLYALWTVAGVIDERELDSYRQLGSKLEGHPTPRFKYVDVATGSLGQGLSIGLGMAIALRAQNQKSKIPTKSRLASGGKNQKSPKVYVLMGDSEFAEGSVWEAVEIASYYKLGNLVGILDVNRLGQSGETMLGWDVEKYKARVEAFGWQANIIDGHDLKVITDAFDDLANKSSKPQMIIAKTIKGKGVSFVENKEGWHGVTLKQEEFEKAVKELGEVDKSLRGELRRAESTIKNQQLRIRTKDEKLSYKMGEEVATRKAYGESLVRIGKDNPSIVALDAEVKNSTFAQEFKDKFPERFYEMFIAEQNMVGAALGLAKMGRVPFVSTFAAFFTRAYDQTRMSSYSLGNIKFVGSHVGVSIGQDGPSQMGLEDLAMFRAIQDAIVFCPTDAVSCARLVEIAAANFGIFYIRTQRPATPVIYKNDQKFRIGGSNVVKSTSDDKITIVTCGIACIEALKAAERLSKNGIGVRVVDAYSIKPIDKEGLRVAAYETGGLIITCEDHYLQGGLGDAVLDAFADDRSVAIYKIGVSKIPMSGTTHDLLKFEGINADSIADKVLAILG</sequence>
<evidence type="ECO:0000256" key="7">
    <source>
        <dbReference type="ARBA" id="ARBA00022679"/>
    </source>
</evidence>
<keyword evidence="11" id="KW-0786">Thiamine pyrophosphate</keyword>
<dbReference type="InterPro" id="IPR009014">
    <property type="entry name" value="Transketo_C/PFOR_II"/>
</dbReference>
<evidence type="ECO:0000256" key="10">
    <source>
        <dbReference type="ARBA" id="ARBA00022842"/>
    </source>
</evidence>